<dbReference type="Pfam" id="PF10145">
    <property type="entry name" value="PhageMin_Tail"/>
    <property type="match status" value="1"/>
</dbReference>
<dbReference type="Proteomes" id="UP000300879">
    <property type="component" value="Chromosome"/>
</dbReference>
<dbReference type="Gene3D" id="1.20.120.20">
    <property type="entry name" value="Apolipoprotein"/>
    <property type="match status" value="1"/>
</dbReference>
<dbReference type="EMBL" id="CP040396">
    <property type="protein sequence ID" value="QCT02727.1"/>
    <property type="molecule type" value="Genomic_DNA"/>
</dbReference>
<dbReference type="OrthoDB" id="90760at2"/>
<evidence type="ECO:0000313" key="6">
    <source>
        <dbReference type="Proteomes" id="UP000300879"/>
    </source>
</evidence>
<organism evidence="5 6">
    <name type="scientific">Paenibacillus algicola</name>
    <dbReference type="NCBI Taxonomy" id="2565926"/>
    <lineage>
        <taxon>Bacteria</taxon>
        <taxon>Bacillati</taxon>
        <taxon>Bacillota</taxon>
        <taxon>Bacilli</taxon>
        <taxon>Bacillales</taxon>
        <taxon>Paenibacillaceae</taxon>
        <taxon>Paenibacillus</taxon>
    </lineage>
</organism>
<evidence type="ECO:0000256" key="2">
    <source>
        <dbReference type="SAM" id="MobiDB-lite"/>
    </source>
</evidence>
<feature type="transmembrane region" description="Helical" evidence="3">
    <location>
        <begin position="486"/>
        <end position="508"/>
    </location>
</feature>
<gene>
    <name evidence="5" type="ORF">E6C60_2012</name>
</gene>
<dbReference type="PANTHER" id="PTHR37813:SF1">
    <property type="entry name" value="FELS-2 PROPHAGE PROTEIN"/>
    <property type="match status" value="1"/>
</dbReference>
<keyword evidence="3" id="KW-1133">Transmembrane helix</keyword>
<sequence>MAVISNLMFAVGFKVSDGALRKADKQVSMMKENWAAVGLAAGAITAAVAGVGFAAVNAASEFNDSMRSIQMATGQTADQMEETKSIATDLYNQNFGQNWQDLSGAITATAQITQQTGDDLKETTQNALLLRDAFGFEVAESVRTVDTMMKNFGITSEEAMNLLAQGTQNGLDKSGDLLDTANEYANQFQALGFTAEEMFDTLAAGSENGAFNLDKVGDAVKEFNIRAKDGSKDTVTGLQMLGLNAEKMMGTFAAGGPEAKAAFQQVMQMVGDIADPVERNTVGVMLMGTQFEDLEATTVASMGRARSEFDMTADKMQEINDIKMNSPGEAMARMGRQIETGILKPLGDKLMPYLIDFSGWLEVAGPQIANVGGMVIDSLARGFDMAASAASFLTDNFDVIGPAAGAFALVLATKLIPTIKLMTISGIRMTVAYLPFIAIAAGIGLAVAGVILIFKNWGTISAWLVGIWNAFKTWVIGLFNSIAAFFVTWGTVIWSAITSAVSGIVSAVSGYWNTFTAVTMSVFNAIVGFFSSVWNSIWSTISNVANSIVSFVTNAWNTIKDVATSTWEGIGTGLSNMWTNVKNSFSTGVNFITGLVNNLIRKINSALSIKLPDWLGGKEFAINIPEIPEMPVDGSHAAGLPNVPFDGYIAELHKGERVLTADENKAYSSGYTPETAPARASSGSSSTSRMEVSVKVDVNGSSMGGPEKAAVMSELQALFESIIRRNGLEVAAD</sequence>
<name>A0A4P8XJB4_9BACL</name>
<proteinExistence type="predicted"/>
<dbReference type="AlphaFoldDB" id="A0A4P8XJB4"/>
<keyword evidence="3" id="KW-0472">Membrane</keyword>
<dbReference type="PANTHER" id="PTHR37813">
    <property type="entry name" value="FELS-2 PROPHAGE PROTEIN"/>
    <property type="match status" value="1"/>
</dbReference>
<dbReference type="InterPro" id="IPR010090">
    <property type="entry name" value="Phage_tape_meas"/>
</dbReference>
<evidence type="ECO:0000256" key="1">
    <source>
        <dbReference type="ARBA" id="ARBA00022612"/>
    </source>
</evidence>
<reference evidence="5 6" key="1">
    <citation type="submission" date="2019-05" db="EMBL/GenBank/DDBJ databases">
        <authorList>
            <person name="Chen C."/>
        </authorList>
    </citation>
    <scope>NUCLEOTIDE SEQUENCE [LARGE SCALE GENOMIC DNA]</scope>
    <source>
        <strain evidence="5 6">HB172198</strain>
    </source>
</reference>
<evidence type="ECO:0000313" key="5">
    <source>
        <dbReference type="EMBL" id="QCT02727.1"/>
    </source>
</evidence>
<dbReference type="KEGG" id="palo:E6C60_2012"/>
<keyword evidence="6" id="KW-1185">Reference proteome</keyword>
<keyword evidence="1" id="KW-1188">Viral release from host cell</keyword>
<evidence type="ECO:0000256" key="3">
    <source>
        <dbReference type="SAM" id="Phobius"/>
    </source>
</evidence>
<keyword evidence="3" id="KW-0812">Transmembrane</keyword>
<feature type="transmembrane region" description="Helical" evidence="3">
    <location>
        <begin position="431"/>
        <end position="454"/>
    </location>
</feature>
<feature type="domain" description="Phage tail tape measure protein" evidence="4">
    <location>
        <begin position="94"/>
        <end position="288"/>
    </location>
</feature>
<feature type="region of interest" description="Disordered" evidence="2">
    <location>
        <begin position="668"/>
        <end position="691"/>
    </location>
</feature>
<feature type="transmembrane region" description="Helical" evidence="3">
    <location>
        <begin position="514"/>
        <end position="534"/>
    </location>
</feature>
<dbReference type="RefSeq" id="WP_138225714.1">
    <property type="nucleotide sequence ID" value="NZ_CP040396.1"/>
</dbReference>
<protein>
    <submittedName>
        <fullName evidence="5">Phage tail tape measure protein, TP901 family</fullName>
    </submittedName>
</protein>
<dbReference type="NCBIfam" id="TIGR01760">
    <property type="entry name" value="tape_meas_TP901"/>
    <property type="match status" value="1"/>
</dbReference>
<accession>A0A4P8XJB4</accession>
<evidence type="ECO:0000259" key="4">
    <source>
        <dbReference type="Pfam" id="PF10145"/>
    </source>
</evidence>